<keyword evidence="2" id="KW-0732">Signal</keyword>
<feature type="chain" id="PRO_5001699458" description="Argininosuccinate lyase" evidence="2">
    <location>
        <begin position="30"/>
        <end position="94"/>
    </location>
</feature>
<dbReference type="Proteomes" id="UP000027866">
    <property type="component" value="Unassembled WGS sequence"/>
</dbReference>
<sequence length="94" mass="9846">MTMNHARNDTETKRAALVPLALASILALAACGPETEETAPLGESAEADIVGSEPVDDHEQGESPEAINDPTNEGPPLINQTGPDRDDGIDVEIE</sequence>
<evidence type="ECO:0008006" key="5">
    <source>
        <dbReference type="Google" id="ProtNLM"/>
    </source>
</evidence>
<evidence type="ECO:0000256" key="2">
    <source>
        <dbReference type="SAM" id="SignalP"/>
    </source>
</evidence>
<comment type="caution">
    <text evidence="3">The sequence shown here is derived from an EMBL/GenBank/DDBJ whole genome shotgun (WGS) entry which is preliminary data.</text>
</comment>
<proteinExistence type="predicted"/>
<name>A0A074MTE7_9SPHN</name>
<protein>
    <recommendedName>
        <fullName evidence="5">Argininosuccinate lyase</fullName>
    </recommendedName>
</protein>
<gene>
    <name evidence="3" type="ORF">EH32_08820</name>
</gene>
<evidence type="ECO:0000256" key="1">
    <source>
        <dbReference type="SAM" id="MobiDB-lite"/>
    </source>
</evidence>
<dbReference type="EMBL" id="JMIX01000004">
    <property type="protein sequence ID" value="KEO96774.1"/>
    <property type="molecule type" value="Genomic_DNA"/>
</dbReference>
<feature type="signal peptide" evidence="2">
    <location>
        <begin position="1"/>
        <end position="29"/>
    </location>
</feature>
<evidence type="ECO:0000313" key="4">
    <source>
        <dbReference type="Proteomes" id="UP000027866"/>
    </source>
</evidence>
<accession>A0A074MTE7</accession>
<keyword evidence="4" id="KW-1185">Reference proteome</keyword>
<organism evidence="3 4">
    <name type="scientific">Erythrobacter litoralis</name>
    <dbReference type="NCBI Taxonomy" id="39960"/>
    <lineage>
        <taxon>Bacteria</taxon>
        <taxon>Pseudomonadati</taxon>
        <taxon>Pseudomonadota</taxon>
        <taxon>Alphaproteobacteria</taxon>
        <taxon>Sphingomonadales</taxon>
        <taxon>Erythrobacteraceae</taxon>
        <taxon>Erythrobacter/Porphyrobacter group</taxon>
        <taxon>Erythrobacter</taxon>
    </lineage>
</organism>
<dbReference type="AlphaFoldDB" id="A0A074MTE7"/>
<feature type="region of interest" description="Disordered" evidence="1">
    <location>
        <begin position="34"/>
        <end position="94"/>
    </location>
</feature>
<evidence type="ECO:0000313" key="3">
    <source>
        <dbReference type="EMBL" id="KEO96774.1"/>
    </source>
</evidence>
<dbReference type="PROSITE" id="PS51257">
    <property type="entry name" value="PROKAR_LIPOPROTEIN"/>
    <property type="match status" value="1"/>
</dbReference>
<reference evidence="3 4" key="1">
    <citation type="submission" date="2014-04" db="EMBL/GenBank/DDBJ databases">
        <title>A comprehensive comparison of genomes of Erythrobacter spp. Strains.</title>
        <authorList>
            <person name="Zheng Q."/>
        </authorList>
    </citation>
    <scope>NUCLEOTIDE SEQUENCE [LARGE SCALE GENOMIC DNA]</scope>
    <source>
        <strain evidence="3 4">DSM 8509</strain>
    </source>
</reference>